<feature type="repeat" description="WD" evidence="3">
    <location>
        <begin position="894"/>
        <end position="935"/>
    </location>
</feature>
<protein>
    <submittedName>
        <fullName evidence="5">WD40-repeat-containing domain protein</fullName>
    </submittedName>
</protein>
<dbReference type="InterPro" id="IPR020472">
    <property type="entry name" value="WD40_PAC1"/>
</dbReference>
<evidence type="ECO:0000313" key="6">
    <source>
        <dbReference type="Proteomes" id="UP001163846"/>
    </source>
</evidence>
<dbReference type="SUPFAM" id="SSF52540">
    <property type="entry name" value="P-loop containing nucleoside triphosphate hydrolases"/>
    <property type="match status" value="1"/>
</dbReference>
<feature type="non-terminal residue" evidence="5">
    <location>
        <position position="1445"/>
    </location>
</feature>
<proteinExistence type="predicted"/>
<dbReference type="InterPro" id="IPR019775">
    <property type="entry name" value="WD40_repeat_CS"/>
</dbReference>
<dbReference type="InterPro" id="IPR001680">
    <property type="entry name" value="WD40_rpt"/>
</dbReference>
<feature type="repeat" description="WD" evidence="3">
    <location>
        <begin position="1241"/>
        <end position="1279"/>
    </location>
</feature>
<evidence type="ECO:0000256" key="1">
    <source>
        <dbReference type="ARBA" id="ARBA00022574"/>
    </source>
</evidence>
<feature type="repeat" description="WD" evidence="3">
    <location>
        <begin position="980"/>
        <end position="1021"/>
    </location>
</feature>
<feature type="domain" description="Nephrocystin 3-like N-terminal" evidence="4">
    <location>
        <begin position="243"/>
        <end position="403"/>
    </location>
</feature>
<feature type="repeat" description="WD" evidence="3">
    <location>
        <begin position="1067"/>
        <end position="1099"/>
    </location>
</feature>
<dbReference type="PROSITE" id="PS50082">
    <property type="entry name" value="WD_REPEATS_2"/>
    <property type="match status" value="14"/>
</dbReference>
<feature type="repeat" description="WD" evidence="3">
    <location>
        <begin position="1281"/>
        <end position="1322"/>
    </location>
</feature>
<dbReference type="PROSITE" id="PS50294">
    <property type="entry name" value="WD_REPEATS_REGION"/>
    <property type="match status" value="14"/>
</dbReference>
<dbReference type="InterPro" id="IPR036322">
    <property type="entry name" value="WD40_repeat_dom_sf"/>
</dbReference>
<sequence>MSRAILKKAKKSLFNKKEAGSNVTQAPQAPLLLIGGTDKSDLHSEHRVVVSRDQADQVNETGRIVADNVHNVLKFLKEVSAPFPPLQAVAGGLCECLNIYKKISGNTEQLDALAKSIASNEAFLTKFLTQEELQLSDIPATQDLANKLKIICEEVVHYQKMGLRSRAVQLEVISNKIGDFQKRIQDACEQCKLEILFTIERKSTAILKELIFQKLKYSYQAFYDTDTGTRKFCSPDTRREILSEIKQWTLNFDSDPVYWMSGLAGTGKSTIAMSICKTFEEENILAANFFCSHQIPECNNYQYIIPTLSYQLARFSKTFAIALGKHLSADPDIVYKSPKKQINKLLIAPWKSAQEFDKKESSKPIIVIDALDECTDAALILEPLVAAVQNNELSGLKFFITSRPEQEIQKLLSFIVTEQSQSVLHNVEEELVKKDIYTYVKAELSGVFTTEEQLHQLTALAGRLFIYAATVVKFVKGVSGVQRRKQRLIDFLVDTSHSEDLRHLYTQVIQHAIPKDKLMQKEFQEDWKIIHTIISAQRPLTCNTLANLQGLKISNVLDLVHRLHALLYISDQDHTILSLHASFPEFVTTYKGVTYDPTSCHDQLSSTSFEIMKRQLRFNICNLSSSYIPDNQIPNLDTRLEENVGETLKYCCHHWSFHFLHCSISEELLIALEKFLIEKGVFWIETMSLFNALTVCGNSLNALTKVIFQNYFIKDIFSKINICSLHALLKQYASSDAQGMTPHLYLSIIPFWINHSTYQPIIKKCIKQKIATVNSVIFTPDGSKIIAGINDNMIYVWDATTGIQIGKLKGHTGHINAVACSPDGSKLLSGSDDRTIRVWNIETGSQILQPLHGHKLWVSSVSFSPDGSKIASGSGDKKLKLWNVINGRQIGRSLRGHTNWINSVAFSPDGTKLVSSSDDNTVRIWNVITGTQVGNPLSGHEQGALTAILSPDGTQIVSGSGDWTIRFWSATTGIQIGPTLKVHEGWVSAIAFSIDGTKFITGSNDNLLKLWDSETKTQIGASWHGHEDCVNSVAFAPNGTQVVSGSRDQTIKIWDTTLTNSVNEHFEPGHTGLVTSAVFSPDGTQIASSSGDDTIQIWDSITGMQIGKPLEGHEDIVNSVAYSSDGKMLVSGSNDMTVRLWDINKGIEVHHPFEGHEGWITTVSFAPDGTKVVSGSFDMTLRIWDTATGLQIGEPLQGHEDWIQSVVFSPDGTKILSGSKDQTIIIWDSITGTQIGEDIVNDESVHSVAFSPDGSKVVAGLGDGTIAFWNIATGNLIDVLPQGHTDLVDAIGFSYDGSRIVSGCRDKTIKVWDANTKKQLGTTLQGHDDWVSSVAFSPDGTRIVSASFDKTIRIWKAPQIEQIQADIASKNDQINTVCQSVDAYLNDWSMSSNGWIYFEGNPNPIVWIPPYFRKTLWTSKTQLIISHLGHSELLFEDCVYGKDWT</sequence>
<dbReference type="EMBL" id="MU806005">
    <property type="protein sequence ID" value="KAJ3842439.1"/>
    <property type="molecule type" value="Genomic_DNA"/>
</dbReference>
<dbReference type="PANTHER" id="PTHR19848">
    <property type="entry name" value="WD40 REPEAT PROTEIN"/>
    <property type="match status" value="1"/>
</dbReference>
<dbReference type="InterPro" id="IPR059179">
    <property type="entry name" value="MLKL-like_MCAfunc"/>
</dbReference>
<dbReference type="PROSITE" id="PS00678">
    <property type="entry name" value="WD_REPEATS_1"/>
    <property type="match status" value="8"/>
</dbReference>
<dbReference type="CDD" id="cd00200">
    <property type="entry name" value="WD40"/>
    <property type="match status" value="2"/>
</dbReference>
<dbReference type="Pfam" id="PF00400">
    <property type="entry name" value="WD40"/>
    <property type="match status" value="14"/>
</dbReference>
<feature type="repeat" description="WD" evidence="3">
    <location>
        <begin position="1023"/>
        <end position="1064"/>
    </location>
</feature>
<feature type="repeat" description="WD" evidence="3">
    <location>
        <begin position="766"/>
        <end position="807"/>
    </location>
</feature>
<feature type="repeat" description="WD" evidence="3">
    <location>
        <begin position="1110"/>
        <end position="1151"/>
    </location>
</feature>
<feature type="repeat" description="WD" evidence="3">
    <location>
        <begin position="937"/>
        <end position="973"/>
    </location>
</feature>
<dbReference type="PRINTS" id="PR00320">
    <property type="entry name" value="GPROTEINBRPT"/>
</dbReference>
<dbReference type="SUPFAM" id="SSF50978">
    <property type="entry name" value="WD40 repeat-like"/>
    <property type="match status" value="2"/>
</dbReference>
<accession>A0AA38PGD0</accession>
<comment type="caution">
    <text evidence="5">The sequence shown here is derived from an EMBL/GenBank/DDBJ whole genome shotgun (WGS) entry which is preliminary data.</text>
</comment>
<dbReference type="Pfam" id="PF24883">
    <property type="entry name" value="NPHP3_N"/>
    <property type="match status" value="1"/>
</dbReference>
<organism evidence="5 6">
    <name type="scientific">Lentinula raphanica</name>
    <dbReference type="NCBI Taxonomy" id="153919"/>
    <lineage>
        <taxon>Eukaryota</taxon>
        <taxon>Fungi</taxon>
        <taxon>Dikarya</taxon>
        <taxon>Basidiomycota</taxon>
        <taxon>Agaricomycotina</taxon>
        <taxon>Agaricomycetes</taxon>
        <taxon>Agaricomycetidae</taxon>
        <taxon>Agaricales</taxon>
        <taxon>Marasmiineae</taxon>
        <taxon>Omphalotaceae</taxon>
        <taxon>Lentinula</taxon>
    </lineage>
</organism>
<keyword evidence="1 3" id="KW-0853">WD repeat</keyword>
<feature type="repeat" description="WD" evidence="3">
    <location>
        <begin position="851"/>
        <end position="892"/>
    </location>
</feature>
<reference evidence="5" key="1">
    <citation type="submission" date="2022-08" db="EMBL/GenBank/DDBJ databases">
        <authorList>
            <consortium name="DOE Joint Genome Institute"/>
            <person name="Min B."/>
            <person name="Riley R."/>
            <person name="Sierra-Patev S."/>
            <person name="Naranjo-Ortiz M."/>
            <person name="Looney B."/>
            <person name="Konkel Z."/>
            <person name="Slot J.C."/>
            <person name="Sakamoto Y."/>
            <person name="Steenwyk J.L."/>
            <person name="Rokas A."/>
            <person name="Carro J."/>
            <person name="Camarero S."/>
            <person name="Ferreira P."/>
            <person name="Molpeceres G."/>
            <person name="Ruiz-Duenas F.J."/>
            <person name="Serrano A."/>
            <person name="Henrissat B."/>
            <person name="Drula E."/>
            <person name="Hughes K.W."/>
            <person name="Mata J.L."/>
            <person name="Ishikawa N.K."/>
            <person name="Vargas-Isla R."/>
            <person name="Ushijima S."/>
            <person name="Smith C.A."/>
            <person name="Ahrendt S."/>
            <person name="Andreopoulos W."/>
            <person name="He G."/>
            <person name="Labutti K."/>
            <person name="Lipzen A."/>
            <person name="Ng V."/>
            <person name="Sandor L."/>
            <person name="Barry K."/>
            <person name="Martinez A.T."/>
            <person name="Xiao Y."/>
            <person name="Gibbons J.G."/>
            <person name="Terashima K."/>
            <person name="Hibbett D.S."/>
            <person name="Grigoriev I.V."/>
        </authorList>
    </citation>
    <scope>NUCLEOTIDE SEQUENCE</scope>
    <source>
        <strain evidence="5">TFB9207</strain>
    </source>
</reference>
<dbReference type="Gene3D" id="3.40.50.300">
    <property type="entry name" value="P-loop containing nucleotide triphosphate hydrolases"/>
    <property type="match status" value="1"/>
</dbReference>
<feature type="repeat" description="WD" evidence="3">
    <location>
        <begin position="1324"/>
        <end position="1365"/>
    </location>
</feature>
<dbReference type="PANTHER" id="PTHR19848:SF8">
    <property type="entry name" value="F-BOX AND WD REPEAT DOMAIN CONTAINING 7"/>
    <property type="match status" value="1"/>
</dbReference>
<evidence type="ECO:0000313" key="5">
    <source>
        <dbReference type="EMBL" id="KAJ3842439.1"/>
    </source>
</evidence>
<dbReference type="SMART" id="SM00320">
    <property type="entry name" value="WD40"/>
    <property type="match status" value="14"/>
</dbReference>
<evidence type="ECO:0000256" key="3">
    <source>
        <dbReference type="PROSITE-ProRule" id="PRU00221"/>
    </source>
</evidence>
<dbReference type="CDD" id="cd21037">
    <property type="entry name" value="MLKL_NTD"/>
    <property type="match status" value="1"/>
</dbReference>
<keyword evidence="2" id="KW-0677">Repeat</keyword>
<dbReference type="InterPro" id="IPR056884">
    <property type="entry name" value="NPHP3-like_N"/>
</dbReference>
<dbReference type="InterPro" id="IPR015943">
    <property type="entry name" value="WD40/YVTN_repeat-like_dom_sf"/>
</dbReference>
<gene>
    <name evidence="5" type="ORF">F5878DRAFT_698851</name>
</gene>
<feature type="repeat" description="WD" evidence="3">
    <location>
        <begin position="808"/>
        <end position="849"/>
    </location>
</feature>
<dbReference type="InterPro" id="IPR027417">
    <property type="entry name" value="P-loop_NTPase"/>
</dbReference>
<evidence type="ECO:0000259" key="4">
    <source>
        <dbReference type="Pfam" id="PF24883"/>
    </source>
</evidence>
<dbReference type="Proteomes" id="UP001163846">
    <property type="component" value="Unassembled WGS sequence"/>
</dbReference>
<name>A0AA38PGD0_9AGAR</name>
<feature type="repeat" description="WD" evidence="3">
    <location>
        <begin position="1196"/>
        <end position="1237"/>
    </location>
</feature>
<dbReference type="Gene3D" id="2.130.10.10">
    <property type="entry name" value="YVTN repeat-like/Quinoprotein amine dehydrogenase"/>
    <property type="match status" value="7"/>
</dbReference>
<keyword evidence="6" id="KW-1185">Reference proteome</keyword>
<feature type="repeat" description="WD" evidence="3">
    <location>
        <begin position="1153"/>
        <end position="1194"/>
    </location>
</feature>
<evidence type="ECO:0000256" key="2">
    <source>
        <dbReference type="ARBA" id="ARBA00022737"/>
    </source>
</evidence>